<protein>
    <submittedName>
        <fullName evidence="2">Uncharacterized protein</fullName>
    </submittedName>
</protein>
<evidence type="ECO:0000313" key="2">
    <source>
        <dbReference type="EMBL" id="QCC51929.1"/>
    </source>
</evidence>
<gene>
    <name evidence="2" type="ORF">DV733_12125</name>
</gene>
<dbReference type="GeneID" id="39848620"/>
<dbReference type="OrthoDB" id="378448at2157"/>
<name>A0A4D6HD75_9EURY</name>
<evidence type="ECO:0000256" key="1">
    <source>
        <dbReference type="SAM" id="Phobius"/>
    </source>
</evidence>
<dbReference type="KEGG" id="hsn:DV733_12125"/>
<evidence type="ECO:0000313" key="3">
    <source>
        <dbReference type="Proteomes" id="UP000296706"/>
    </source>
</evidence>
<organism evidence="2 3">
    <name type="scientific">Halapricum salinum</name>
    <dbReference type="NCBI Taxonomy" id="1457250"/>
    <lineage>
        <taxon>Archaea</taxon>
        <taxon>Methanobacteriati</taxon>
        <taxon>Methanobacteriota</taxon>
        <taxon>Stenosarchaea group</taxon>
        <taxon>Halobacteria</taxon>
        <taxon>Halobacteriales</taxon>
        <taxon>Haloarculaceae</taxon>
        <taxon>Halapricum</taxon>
    </lineage>
</organism>
<reference evidence="2 3" key="1">
    <citation type="journal article" date="2019" name="Nat. Commun.">
        <title>A new type of DNA phosphorothioation-based antiviral system in archaea.</title>
        <authorList>
            <person name="Xiong L."/>
            <person name="Liu S."/>
            <person name="Chen S."/>
            <person name="Xiao Y."/>
            <person name="Zhu B."/>
            <person name="Gao Y."/>
            <person name="Zhang Y."/>
            <person name="Chen B."/>
            <person name="Luo J."/>
            <person name="Deng Z."/>
            <person name="Chen X."/>
            <person name="Wang L."/>
            <person name="Chen S."/>
        </authorList>
    </citation>
    <scope>NUCLEOTIDE SEQUENCE [LARGE SCALE GENOMIC DNA]</scope>
    <source>
        <strain evidence="2 3">CBA1105</strain>
    </source>
</reference>
<keyword evidence="1" id="KW-1133">Transmembrane helix</keyword>
<sequence length="66" mass="7524">MSQLWRRSTHRLLHLLPAVALGVFLYSPLRTLSEAVLVAQLLLFPSLALSGVLLWKGPRIRQWFGE</sequence>
<feature type="transmembrane region" description="Helical" evidence="1">
    <location>
        <begin position="35"/>
        <end position="55"/>
    </location>
</feature>
<keyword evidence="3" id="KW-1185">Reference proteome</keyword>
<keyword evidence="1" id="KW-0812">Transmembrane</keyword>
<feature type="transmembrane region" description="Helical" evidence="1">
    <location>
        <begin position="12"/>
        <end position="29"/>
    </location>
</feature>
<dbReference type="Proteomes" id="UP000296706">
    <property type="component" value="Chromosome"/>
</dbReference>
<dbReference type="STRING" id="1457250.GCA_000755225_00461"/>
<dbReference type="RefSeq" id="WP_049994463.1">
    <property type="nucleotide sequence ID" value="NZ_CP031310.1"/>
</dbReference>
<proteinExistence type="predicted"/>
<dbReference type="EMBL" id="CP031310">
    <property type="protein sequence ID" value="QCC51929.1"/>
    <property type="molecule type" value="Genomic_DNA"/>
</dbReference>
<dbReference type="AlphaFoldDB" id="A0A4D6HD75"/>
<accession>A0A4D6HD75</accession>
<keyword evidence="1" id="KW-0472">Membrane</keyword>